<keyword evidence="8" id="KW-1003">Cell membrane</keyword>
<evidence type="ECO:0000256" key="17">
    <source>
        <dbReference type="ARBA" id="ARBA00023264"/>
    </source>
</evidence>
<dbReference type="RefSeq" id="WP_324619819.1">
    <property type="nucleotide sequence ID" value="NZ_JAYKOT010000003.1"/>
</dbReference>
<keyword evidence="13 24" id="KW-1133">Transmembrane helix</keyword>
<keyword evidence="15 24" id="KW-0472">Membrane</keyword>
<feature type="transmembrane region" description="Helical" evidence="24">
    <location>
        <begin position="192"/>
        <end position="215"/>
    </location>
</feature>
<keyword evidence="11 24" id="KW-0812">Transmembrane</keyword>
<keyword evidence="14" id="KW-0443">Lipid metabolism</keyword>
<comment type="catalytic activity">
    <reaction evidence="1">
        <text>a 1,2-diacyl-sn-glycero-3-phosphate + CTP + H(+) = a CDP-1,2-diacyl-sn-glycerol + diphosphate</text>
        <dbReference type="Rhea" id="RHEA:16229"/>
        <dbReference type="ChEBI" id="CHEBI:15378"/>
        <dbReference type="ChEBI" id="CHEBI:33019"/>
        <dbReference type="ChEBI" id="CHEBI:37563"/>
        <dbReference type="ChEBI" id="CHEBI:58332"/>
        <dbReference type="ChEBI" id="CHEBI:58608"/>
        <dbReference type="EC" id="2.7.7.41"/>
    </reaction>
</comment>
<dbReference type="GO" id="GO:0005886">
    <property type="term" value="C:plasma membrane"/>
    <property type="evidence" value="ECO:0007669"/>
    <property type="project" value="UniProtKB-SubCell"/>
</dbReference>
<protein>
    <recommendedName>
        <fullName evidence="7">Phosphatidate cytidylyltransferase</fullName>
        <ecNumber evidence="6">2.7.7.41</ecNumber>
    </recommendedName>
    <alternativeName>
        <fullName evidence="20">CDP-DAG synthase</fullName>
    </alternativeName>
    <alternativeName>
        <fullName evidence="22">CDP-DG synthase</fullName>
    </alternativeName>
    <alternativeName>
        <fullName evidence="18">CDP-diacylglycerol synthase</fullName>
    </alternativeName>
    <alternativeName>
        <fullName evidence="21">CDP-diglyceride pyrophosphorylase</fullName>
    </alternativeName>
    <alternativeName>
        <fullName evidence="23">CDP-diglyceride synthase</fullName>
    </alternativeName>
    <alternativeName>
        <fullName evidence="19">CTP:phosphatidate cytidylyltransferase</fullName>
    </alternativeName>
</protein>
<dbReference type="PANTHER" id="PTHR46382">
    <property type="entry name" value="PHOSPHATIDATE CYTIDYLYLTRANSFERASE"/>
    <property type="match status" value="1"/>
</dbReference>
<organism evidence="25 26">
    <name type="scientific">Citroniella saccharovorans</name>
    <dbReference type="NCBI Taxonomy" id="2053367"/>
    <lineage>
        <taxon>Bacteria</taxon>
        <taxon>Bacillati</taxon>
        <taxon>Bacillota</taxon>
        <taxon>Tissierellia</taxon>
        <taxon>Tissierellales</taxon>
        <taxon>Peptoniphilaceae</taxon>
        <taxon>Citroniella</taxon>
    </lineage>
</organism>
<dbReference type="Proteomes" id="UP001357733">
    <property type="component" value="Unassembled WGS sequence"/>
</dbReference>
<evidence type="ECO:0000313" key="25">
    <source>
        <dbReference type="EMBL" id="MEB3429641.1"/>
    </source>
</evidence>
<evidence type="ECO:0000256" key="14">
    <source>
        <dbReference type="ARBA" id="ARBA00023098"/>
    </source>
</evidence>
<dbReference type="GO" id="GO:0016024">
    <property type="term" value="P:CDP-diacylglycerol biosynthetic process"/>
    <property type="evidence" value="ECO:0007669"/>
    <property type="project" value="TreeGrafter"/>
</dbReference>
<keyword evidence="17" id="KW-1208">Phospholipid metabolism</keyword>
<evidence type="ECO:0000256" key="23">
    <source>
        <dbReference type="ARBA" id="ARBA00033406"/>
    </source>
</evidence>
<dbReference type="Pfam" id="PF01148">
    <property type="entry name" value="CTP_transf_1"/>
    <property type="match status" value="1"/>
</dbReference>
<proteinExistence type="inferred from homology"/>
<feature type="transmembrane region" description="Helical" evidence="24">
    <location>
        <begin position="168"/>
        <end position="186"/>
    </location>
</feature>
<evidence type="ECO:0000256" key="13">
    <source>
        <dbReference type="ARBA" id="ARBA00022989"/>
    </source>
</evidence>
<evidence type="ECO:0000256" key="22">
    <source>
        <dbReference type="ARBA" id="ARBA00032743"/>
    </source>
</evidence>
<dbReference type="EMBL" id="JAYKOT010000003">
    <property type="protein sequence ID" value="MEB3429641.1"/>
    <property type="molecule type" value="Genomic_DNA"/>
</dbReference>
<feature type="transmembrane region" description="Helical" evidence="24">
    <location>
        <begin position="103"/>
        <end position="123"/>
    </location>
</feature>
<feature type="transmembrane region" description="Helical" evidence="24">
    <location>
        <begin position="55"/>
        <end position="73"/>
    </location>
</feature>
<name>A0AAW9MU25_9FIRM</name>
<keyword evidence="9" id="KW-0444">Lipid biosynthesis</keyword>
<evidence type="ECO:0000256" key="4">
    <source>
        <dbReference type="ARBA" id="ARBA00005189"/>
    </source>
</evidence>
<dbReference type="AlphaFoldDB" id="A0AAW9MU25"/>
<comment type="pathway">
    <text evidence="3">Phospholipid metabolism; CDP-diacylglycerol biosynthesis; CDP-diacylglycerol from sn-glycerol 3-phosphate: step 3/3.</text>
</comment>
<evidence type="ECO:0000256" key="6">
    <source>
        <dbReference type="ARBA" id="ARBA00012487"/>
    </source>
</evidence>
<evidence type="ECO:0000256" key="18">
    <source>
        <dbReference type="ARBA" id="ARBA00029893"/>
    </source>
</evidence>
<evidence type="ECO:0000256" key="11">
    <source>
        <dbReference type="ARBA" id="ARBA00022692"/>
    </source>
</evidence>
<evidence type="ECO:0000256" key="20">
    <source>
        <dbReference type="ARBA" id="ARBA00032253"/>
    </source>
</evidence>
<dbReference type="GO" id="GO:0004605">
    <property type="term" value="F:phosphatidate cytidylyltransferase activity"/>
    <property type="evidence" value="ECO:0007669"/>
    <property type="project" value="UniProtKB-EC"/>
</dbReference>
<comment type="caution">
    <text evidence="25">The sequence shown here is derived from an EMBL/GenBank/DDBJ whole genome shotgun (WGS) entry which is preliminary data.</text>
</comment>
<evidence type="ECO:0000313" key="26">
    <source>
        <dbReference type="Proteomes" id="UP001357733"/>
    </source>
</evidence>
<reference evidence="25 26" key="1">
    <citation type="submission" date="2024-01" db="EMBL/GenBank/DDBJ databases">
        <title>Complete genome sequence of Citroniella saccharovorans strain M6.X9, isolated from human fecal sample.</title>
        <authorList>
            <person name="Cheng G."/>
            <person name="Westerholm M."/>
            <person name="Schnurer A."/>
        </authorList>
    </citation>
    <scope>NUCLEOTIDE SEQUENCE [LARGE SCALE GENOMIC DNA]</scope>
    <source>
        <strain evidence="25 26">DSM 29873</strain>
    </source>
</reference>
<accession>A0AAW9MU25</accession>
<evidence type="ECO:0000256" key="9">
    <source>
        <dbReference type="ARBA" id="ARBA00022516"/>
    </source>
</evidence>
<keyword evidence="12 25" id="KW-0548">Nucleotidyltransferase</keyword>
<feature type="transmembrane region" description="Helical" evidence="24">
    <location>
        <begin position="227"/>
        <end position="252"/>
    </location>
</feature>
<feature type="transmembrane region" description="Helical" evidence="24">
    <location>
        <begin position="79"/>
        <end position="96"/>
    </location>
</feature>
<dbReference type="PANTHER" id="PTHR46382:SF1">
    <property type="entry name" value="PHOSPHATIDATE CYTIDYLYLTRANSFERASE"/>
    <property type="match status" value="1"/>
</dbReference>
<evidence type="ECO:0000256" key="12">
    <source>
        <dbReference type="ARBA" id="ARBA00022695"/>
    </source>
</evidence>
<gene>
    <name evidence="25" type="ORF">VLK81_06390</name>
</gene>
<keyword evidence="26" id="KW-1185">Reference proteome</keyword>
<sequence>MNNFIKRTITGILLLAAVILSLKISTHIHLVAVFIIALLSSIELSFAFKHMGVNYPLKLQIILGLVYFIMIYFKKEYFLLLLFVFQLAIIIAVLGHKYDLKDMSFFILSFIYVFINFSILILIKEKKYIYLIYMSSWSTDTFAYLFGSLLGKRKLIERISPNKSVEGAIFGTIFSSLSTTILAYFLGINNLFIWFFVFLISSIFAQLGDLVASYIKRSAKIKDFSHILLGHGGILDRFDSILFVAPIIFIFYKLLGR</sequence>
<comment type="similarity">
    <text evidence="5">Belongs to the CDS family.</text>
</comment>
<evidence type="ECO:0000256" key="1">
    <source>
        <dbReference type="ARBA" id="ARBA00001698"/>
    </source>
</evidence>
<evidence type="ECO:0000256" key="8">
    <source>
        <dbReference type="ARBA" id="ARBA00022475"/>
    </source>
</evidence>
<dbReference type="EC" id="2.7.7.41" evidence="6"/>
<evidence type="ECO:0000256" key="7">
    <source>
        <dbReference type="ARBA" id="ARBA00019373"/>
    </source>
</evidence>
<evidence type="ECO:0000256" key="10">
    <source>
        <dbReference type="ARBA" id="ARBA00022679"/>
    </source>
</evidence>
<evidence type="ECO:0000256" key="3">
    <source>
        <dbReference type="ARBA" id="ARBA00005119"/>
    </source>
</evidence>
<keyword evidence="10 25" id="KW-0808">Transferase</keyword>
<comment type="subcellular location">
    <subcellularLocation>
        <location evidence="2">Cell membrane</location>
        <topology evidence="2">Multi-pass membrane protein</topology>
    </subcellularLocation>
</comment>
<comment type="pathway">
    <text evidence="4">Lipid metabolism.</text>
</comment>
<evidence type="ECO:0000256" key="15">
    <source>
        <dbReference type="ARBA" id="ARBA00023136"/>
    </source>
</evidence>
<feature type="transmembrane region" description="Helical" evidence="24">
    <location>
        <begin position="129"/>
        <end position="147"/>
    </location>
</feature>
<evidence type="ECO:0000256" key="19">
    <source>
        <dbReference type="ARBA" id="ARBA00031825"/>
    </source>
</evidence>
<evidence type="ECO:0000256" key="21">
    <source>
        <dbReference type="ARBA" id="ARBA00032396"/>
    </source>
</evidence>
<evidence type="ECO:0000256" key="2">
    <source>
        <dbReference type="ARBA" id="ARBA00004651"/>
    </source>
</evidence>
<evidence type="ECO:0000256" key="16">
    <source>
        <dbReference type="ARBA" id="ARBA00023209"/>
    </source>
</evidence>
<keyword evidence="16" id="KW-0594">Phospholipid biosynthesis</keyword>
<evidence type="ECO:0000256" key="5">
    <source>
        <dbReference type="ARBA" id="ARBA00010185"/>
    </source>
</evidence>
<evidence type="ECO:0000256" key="24">
    <source>
        <dbReference type="SAM" id="Phobius"/>
    </source>
</evidence>